<dbReference type="InterPro" id="IPR010998">
    <property type="entry name" value="Integrase_recombinase_N"/>
</dbReference>
<dbReference type="Pfam" id="PF00589">
    <property type="entry name" value="Phage_integrase"/>
    <property type="match status" value="1"/>
</dbReference>
<dbReference type="InterPro" id="IPR044068">
    <property type="entry name" value="CB"/>
</dbReference>
<keyword evidence="3" id="KW-0233">DNA recombination</keyword>
<evidence type="ECO:0000259" key="6">
    <source>
        <dbReference type="PROSITE" id="PS51898"/>
    </source>
</evidence>
<evidence type="ECO:0000256" key="5">
    <source>
        <dbReference type="SAM" id="MobiDB-lite"/>
    </source>
</evidence>
<comment type="similarity">
    <text evidence="1">Belongs to the 'phage' integrase family.</text>
</comment>
<accession>A0ABN6TWN3</accession>
<dbReference type="CDD" id="cd01189">
    <property type="entry name" value="INT_ICEBs1_C_like"/>
    <property type="match status" value="1"/>
</dbReference>
<evidence type="ECO:0000256" key="2">
    <source>
        <dbReference type="ARBA" id="ARBA00023125"/>
    </source>
</evidence>
<dbReference type="EMBL" id="AP026978">
    <property type="protein sequence ID" value="BDT97319.1"/>
    <property type="molecule type" value="Genomic_DNA"/>
</dbReference>
<evidence type="ECO:0000313" key="8">
    <source>
        <dbReference type="EMBL" id="BDT97319.1"/>
    </source>
</evidence>
<dbReference type="InterPro" id="IPR002104">
    <property type="entry name" value="Integrase_catalytic"/>
</dbReference>
<dbReference type="SUPFAM" id="SSF56349">
    <property type="entry name" value="DNA breaking-rejoining enzymes"/>
    <property type="match status" value="1"/>
</dbReference>
<dbReference type="PANTHER" id="PTHR30349:SF64">
    <property type="entry name" value="PROPHAGE INTEGRASE INTD-RELATED"/>
    <property type="match status" value="1"/>
</dbReference>
<dbReference type="Gene3D" id="1.10.150.130">
    <property type="match status" value="1"/>
</dbReference>
<evidence type="ECO:0000313" key="9">
    <source>
        <dbReference type="Proteomes" id="UP001317870"/>
    </source>
</evidence>
<sequence length="373" mass="42120">MGQSMAWAEKLPSGKYRGVYRDANGKKRSAGTFARKAEAERQAGNKEVAERRSPTPDGADKMTWGEWEPTWTAARIVRKSTNRSDVARLRDHVRPRWQKEPLRSITTDDVQKWVTDLSNSGMAPSTVAKCYYLLSSSMKAAHLARRIDVNPCKGVTLPKPGPMPERYLDDEEIAAIEASLDAFDLVVVELLLGTGVRLGEAMGLHWESVNIKRRELVVEWAYDPVEHEMNPPKDYERRTIPIGDKLTKLLKVRLDRVGMGKPAPAPVRYPRNARVHSGLVLAHTQGRPFDSSNLRDRFEASVRIAYVGKGRGRHQIGHVRLHDLRHTYASRLLERGIPIEDVSRLLGHASVTTTMRYAHRAKSRWDSVRAALD</sequence>
<dbReference type="Gene3D" id="1.10.443.10">
    <property type="entry name" value="Intergrase catalytic core"/>
    <property type="match status" value="1"/>
</dbReference>
<reference evidence="8 9" key="1">
    <citation type="submission" date="2022-11" db="EMBL/GenBank/DDBJ databases">
        <title>Genome Sequencing of Nocardia sp. ON39_IFM12276 and assembly.</title>
        <authorList>
            <person name="Shimojima M."/>
            <person name="Toyokawa M."/>
            <person name="Uesaka K."/>
        </authorList>
    </citation>
    <scope>NUCLEOTIDE SEQUENCE [LARGE SCALE GENOMIC DNA]</scope>
    <source>
        <strain evidence="8 9">IFM 12276</strain>
    </source>
</reference>
<dbReference type="PROSITE" id="PS51900">
    <property type="entry name" value="CB"/>
    <property type="match status" value="1"/>
</dbReference>
<feature type="domain" description="Core-binding (CB)" evidence="7">
    <location>
        <begin position="62"/>
        <end position="142"/>
    </location>
</feature>
<feature type="region of interest" description="Disordered" evidence="5">
    <location>
        <begin position="17"/>
        <end position="64"/>
    </location>
</feature>
<feature type="domain" description="Tyr recombinase" evidence="6">
    <location>
        <begin position="163"/>
        <end position="370"/>
    </location>
</feature>
<evidence type="ECO:0000259" key="7">
    <source>
        <dbReference type="PROSITE" id="PS51900"/>
    </source>
</evidence>
<dbReference type="InterPro" id="IPR013762">
    <property type="entry name" value="Integrase-like_cat_sf"/>
</dbReference>
<feature type="compositionally biased region" description="Basic and acidic residues" evidence="5">
    <location>
        <begin position="35"/>
        <end position="60"/>
    </location>
</feature>
<dbReference type="Proteomes" id="UP001317870">
    <property type="component" value="Chromosome"/>
</dbReference>
<keyword evidence="9" id="KW-1185">Reference proteome</keyword>
<dbReference type="PROSITE" id="PS51898">
    <property type="entry name" value="TYR_RECOMBINASE"/>
    <property type="match status" value="1"/>
</dbReference>
<evidence type="ECO:0000256" key="3">
    <source>
        <dbReference type="ARBA" id="ARBA00023172"/>
    </source>
</evidence>
<name>A0ABN6TWN3_9NOCA</name>
<evidence type="ECO:0000256" key="4">
    <source>
        <dbReference type="PROSITE-ProRule" id="PRU01248"/>
    </source>
</evidence>
<keyword evidence="2 4" id="KW-0238">DNA-binding</keyword>
<gene>
    <name evidence="8" type="ORF">IFM12276_03480</name>
</gene>
<dbReference type="PANTHER" id="PTHR30349">
    <property type="entry name" value="PHAGE INTEGRASE-RELATED"/>
    <property type="match status" value="1"/>
</dbReference>
<protein>
    <submittedName>
        <fullName evidence="8">Site-specific integrase</fullName>
    </submittedName>
</protein>
<dbReference type="InterPro" id="IPR050090">
    <property type="entry name" value="Tyrosine_recombinase_XerCD"/>
</dbReference>
<evidence type="ECO:0000256" key="1">
    <source>
        <dbReference type="ARBA" id="ARBA00008857"/>
    </source>
</evidence>
<dbReference type="InterPro" id="IPR011010">
    <property type="entry name" value="DNA_brk_join_enz"/>
</dbReference>
<organism evidence="8 9">
    <name type="scientific">Nocardia sputorum</name>
    <dbReference type="NCBI Taxonomy" id="2984338"/>
    <lineage>
        <taxon>Bacteria</taxon>
        <taxon>Bacillati</taxon>
        <taxon>Actinomycetota</taxon>
        <taxon>Actinomycetes</taxon>
        <taxon>Mycobacteriales</taxon>
        <taxon>Nocardiaceae</taxon>
        <taxon>Nocardia</taxon>
    </lineage>
</organism>
<proteinExistence type="inferred from homology"/>